<feature type="region of interest" description="Disordered" evidence="1">
    <location>
        <begin position="211"/>
        <end position="253"/>
    </location>
</feature>
<proteinExistence type="predicted"/>
<dbReference type="HOGENOM" id="CLU_044504_0_0_1"/>
<reference evidence="2 3" key="1">
    <citation type="submission" date="2014-04" db="EMBL/GenBank/DDBJ databases">
        <authorList>
            <consortium name="DOE Joint Genome Institute"/>
            <person name="Kuo A."/>
            <person name="Kohler A."/>
            <person name="Costa M.D."/>
            <person name="Nagy L.G."/>
            <person name="Floudas D."/>
            <person name="Copeland A."/>
            <person name="Barry K.W."/>
            <person name="Cichocki N."/>
            <person name="Veneault-Fourrey C."/>
            <person name="LaButti K."/>
            <person name="Lindquist E.A."/>
            <person name="Lipzen A."/>
            <person name="Lundell T."/>
            <person name="Morin E."/>
            <person name="Murat C."/>
            <person name="Sun H."/>
            <person name="Tunlid A."/>
            <person name="Henrissat B."/>
            <person name="Grigoriev I.V."/>
            <person name="Hibbett D.S."/>
            <person name="Martin F."/>
            <person name="Nordberg H.P."/>
            <person name="Cantor M.N."/>
            <person name="Hua S.X."/>
        </authorList>
    </citation>
    <scope>NUCLEOTIDE SEQUENCE [LARGE SCALE GENOMIC DNA]</scope>
    <source>
        <strain evidence="2 3">Marx 270</strain>
    </source>
</reference>
<feature type="region of interest" description="Disordered" evidence="1">
    <location>
        <begin position="1"/>
        <end position="38"/>
    </location>
</feature>
<feature type="compositionally biased region" description="Polar residues" evidence="1">
    <location>
        <begin position="295"/>
        <end position="304"/>
    </location>
</feature>
<feature type="compositionally biased region" description="Basic and acidic residues" evidence="1">
    <location>
        <begin position="232"/>
        <end position="253"/>
    </location>
</feature>
<evidence type="ECO:0000313" key="3">
    <source>
        <dbReference type="Proteomes" id="UP000054217"/>
    </source>
</evidence>
<accession>A0A0C3PHY2</accession>
<dbReference type="OrthoDB" id="3071436at2759"/>
<dbReference type="AlphaFoldDB" id="A0A0C3PHY2"/>
<feature type="region of interest" description="Disordered" evidence="1">
    <location>
        <begin position="268"/>
        <end position="304"/>
    </location>
</feature>
<keyword evidence="3" id="KW-1185">Reference proteome</keyword>
<organism evidence="2 3">
    <name type="scientific">Pisolithus tinctorius Marx 270</name>
    <dbReference type="NCBI Taxonomy" id="870435"/>
    <lineage>
        <taxon>Eukaryota</taxon>
        <taxon>Fungi</taxon>
        <taxon>Dikarya</taxon>
        <taxon>Basidiomycota</taxon>
        <taxon>Agaricomycotina</taxon>
        <taxon>Agaricomycetes</taxon>
        <taxon>Agaricomycetidae</taxon>
        <taxon>Boletales</taxon>
        <taxon>Sclerodermatineae</taxon>
        <taxon>Pisolithaceae</taxon>
        <taxon>Pisolithus</taxon>
    </lineage>
</organism>
<evidence type="ECO:0000256" key="1">
    <source>
        <dbReference type="SAM" id="MobiDB-lite"/>
    </source>
</evidence>
<name>A0A0C3PHY2_PISTI</name>
<gene>
    <name evidence="2" type="ORF">M404DRAFT_23515</name>
</gene>
<reference evidence="3" key="2">
    <citation type="submission" date="2015-01" db="EMBL/GenBank/DDBJ databases">
        <title>Evolutionary Origins and Diversification of the Mycorrhizal Mutualists.</title>
        <authorList>
            <consortium name="DOE Joint Genome Institute"/>
            <consortium name="Mycorrhizal Genomics Consortium"/>
            <person name="Kohler A."/>
            <person name="Kuo A."/>
            <person name="Nagy L.G."/>
            <person name="Floudas D."/>
            <person name="Copeland A."/>
            <person name="Barry K.W."/>
            <person name="Cichocki N."/>
            <person name="Veneault-Fourrey C."/>
            <person name="LaButti K."/>
            <person name="Lindquist E.A."/>
            <person name="Lipzen A."/>
            <person name="Lundell T."/>
            <person name="Morin E."/>
            <person name="Murat C."/>
            <person name="Riley R."/>
            <person name="Ohm R."/>
            <person name="Sun H."/>
            <person name="Tunlid A."/>
            <person name="Henrissat B."/>
            <person name="Grigoriev I.V."/>
            <person name="Hibbett D.S."/>
            <person name="Martin F."/>
        </authorList>
    </citation>
    <scope>NUCLEOTIDE SEQUENCE [LARGE SCALE GENOMIC DNA]</scope>
    <source>
        <strain evidence="3">Marx 270</strain>
    </source>
</reference>
<dbReference type="EMBL" id="KN831959">
    <property type="protein sequence ID" value="KIO07649.1"/>
    <property type="molecule type" value="Genomic_DNA"/>
</dbReference>
<dbReference type="Proteomes" id="UP000054217">
    <property type="component" value="Unassembled WGS sequence"/>
</dbReference>
<sequence length="304" mass="33156">MVNTRASTHRATRARASSLPPSPLTAQPGADIVDNSPLPKLTPLGSQYSTPIERPIVDNVQSYSNVVRTGSRDPSPMSKEVIANVPGSRVSLPVDPGLRAISPTYLGLRNTSPTWPGLRATSPMHPELRPILPRPPGLRVNSPVNPGDKEIPGAENAHTVRVWVPTHKVSEIPPVHIRCNSIFPASEVDVEQGDWTEVDRIRRRSLSLMRNNLDSPTTEGDEPLITKNHKGKGPDPRNWGDLDLSDREMDPEAQRAALASWNVVNKLAYEGNDDPPGPSQKAIKEGVALNDEDTSQNLANDRPE</sequence>
<protein>
    <submittedName>
        <fullName evidence="2">Uncharacterized protein</fullName>
    </submittedName>
</protein>
<dbReference type="InParanoid" id="A0A0C3PHY2"/>
<evidence type="ECO:0000313" key="2">
    <source>
        <dbReference type="EMBL" id="KIO07649.1"/>
    </source>
</evidence>